<dbReference type="InterPro" id="IPR021840">
    <property type="entry name" value="DUF3433"/>
</dbReference>
<gene>
    <name evidence="3" type="ORF">D6D20_03878</name>
</gene>
<organism evidence="3 4">
    <name type="scientific">Aureobasidium pullulans</name>
    <name type="common">Black yeast</name>
    <name type="synonym">Pullularia pullulans</name>
    <dbReference type="NCBI Taxonomy" id="5580"/>
    <lineage>
        <taxon>Eukaryota</taxon>
        <taxon>Fungi</taxon>
        <taxon>Dikarya</taxon>
        <taxon>Ascomycota</taxon>
        <taxon>Pezizomycotina</taxon>
        <taxon>Dothideomycetes</taxon>
        <taxon>Dothideomycetidae</taxon>
        <taxon>Dothideales</taxon>
        <taxon>Saccotheciaceae</taxon>
        <taxon>Aureobasidium</taxon>
    </lineage>
</organism>
<dbReference type="Proteomes" id="UP000310421">
    <property type="component" value="Unassembled WGS sequence"/>
</dbReference>
<keyword evidence="2" id="KW-1133">Transmembrane helix</keyword>
<proteinExistence type="predicted"/>
<keyword evidence="2" id="KW-0472">Membrane</keyword>
<evidence type="ECO:0000313" key="4">
    <source>
        <dbReference type="Proteomes" id="UP000310421"/>
    </source>
</evidence>
<protein>
    <submittedName>
        <fullName evidence="3">Uncharacterized protein</fullName>
    </submittedName>
</protein>
<accession>A0A4S8VUC4</accession>
<sequence length="1372" mass="152096">MDPANRKAVPGAAERSDVTLDPYPQSHRTISISRSWSSAVSERLSTVSPSSRDTVDQDEQIRDHLIPSDLVDDDYQAQSSTNPEQTINSQDNAVKTSADHGQTASTEISPEKPILLVHEHPTDLQCWNPIWLRKPAILAFAFITLACMISVVTLYLMSESRNGLGHHTGTNHYTWRYGPTAGKKTCFRSATKLKLAVITIVVILWSQLDRSCKLLAPWHSMSRQVAPANRTVCLDYLFAFQPVALYQALKLGDWAVLCTGIGSILLKLSIVVSTGLLLTRPATVTTSSLNILLTNDFQTDKIQDILANTNAGETFTGIHTNQQPYPNWTTGTATTQSFIIPDNVRLPSEYMLKTSLNAFMVGLMCEVATMRITPRSGKSPNQDSNFNATIESRSCTISVSNMPRMDPTQLYDFLPDLPAENFVSNSSLVQCENQGVDDERLMMFLTMSNRNLEITNSSAIICRPDYTLGLFEVEYKNTATDLEDEVSLLTQVGASNYPFNAEQRMKLNNAIYNSTGAFLPLHNSETITEAQASDSRMFNLMTLLQGRDNSDSMLRPFLNADIMTQRATQVFSAIGVQTIAEGLLVPRDRQVSGQATFQQQRLVVDRVSATLMSVAFGLICSLCVVLIFVRPWNVVQRRPASAAEILSICMPSTSLRASLQGSGHLSDADTQQRLTGYNFSFEKTGQDILHPFVVEVSKQPSAMESAPETQEKSRSISWWHPWGTKLATKVAVILLPLACIAVLQFLQAKSNDHHGFVRLPNSKQRNFEIANYATQYLPAAIMVSTKLLFGGLEDVVNVFAPFVPLKNAHKSETKTQSKKTTWLPSWLRKSDDNPYDTLQGCSSHTLGYQVYGRISFLALISAVKRKYWAVVFVSLTALLSPFLTIIVSGLYTLEQTSMVYPISISKTTTFNLTWPRSWQGNDDDAGLRLIQIWDHNASYPLWTYGDVALPKVDIEHQNLPFTNTSAGLNARLNAILPGVKSRLDCAPTSNRTVFSAPKFEKFSRTGPSTIDIRVPVNVLNTCLGHRMPNMLTMNLSFSVYNEETYVAQITNVHISQPANSAINVTITPDRLAGGFRESDNGEECPSLAFYIAKWSPLPESGDYQLDFTALSCRQVVDEVQVNTTLLYPTMELDPQAPPVVLEGVTTNVVDATHNGSVKTWQVGFQFDAWDSSQRAVTAGPLSTKTFHVSRFYQMVVKGSKDVVPIALDDMIGDGNIEAFSRATQRVYGMYMAQVFSGMKQDLQTSVNIQATIEAMTGWRVLQHEPSKIVLQIILAVMAACAILTWIFMDTKEVLPHNPCTIAGMASLFADSSLWAEVASKEMPRQDVNGREVYGDYGVSLGWHDRFVIDGEEGTESTPDKYFGIDKSHVPNQ</sequence>
<comment type="caution">
    <text evidence="3">The sequence shown here is derived from an EMBL/GenBank/DDBJ whole genome shotgun (WGS) entry which is preliminary data.</text>
</comment>
<feature type="region of interest" description="Disordered" evidence="1">
    <location>
        <begin position="66"/>
        <end position="106"/>
    </location>
</feature>
<evidence type="ECO:0000256" key="2">
    <source>
        <dbReference type="SAM" id="Phobius"/>
    </source>
</evidence>
<reference evidence="3 4" key="1">
    <citation type="submission" date="2018-10" db="EMBL/GenBank/DDBJ databases">
        <title>Fifty Aureobasidium pullulans genomes reveal a recombining polyextremotolerant generalist.</title>
        <authorList>
            <person name="Gostincar C."/>
            <person name="Turk M."/>
            <person name="Zajc J."/>
            <person name="Gunde-Cimerman N."/>
        </authorList>
    </citation>
    <scope>NUCLEOTIDE SEQUENCE [LARGE SCALE GENOMIC DNA]</scope>
    <source>
        <strain evidence="3 4">EXF-10751</strain>
    </source>
</reference>
<feature type="transmembrane region" description="Helical" evidence="2">
    <location>
        <begin position="136"/>
        <end position="157"/>
    </location>
</feature>
<feature type="transmembrane region" description="Helical" evidence="2">
    <location>
        <begin position="867"/>
        <end position="891"/>
    </location>
</feature>
<feature type="compositionally biased region" description="Low complexity" evidence="1">
    <location>
        <begin position="26"/>
        <end position="35"/>
    </location>
</feature>
<dbReference type="Pfam" id="PF11915">
    <property type="entry name" value="DUF3433"/>
    <property type="match status" value="2"/>
</dbReference>
<dbReference type="PANTHER" id="PTHR37544:SF3">
    <property type="entry name" value="SPRAY"/>
    <property type="match status" value="1"/>
</dbReference>
<feature type="compositionally biased region" description="Polar residues" evidence="1">
    <location>
        <begin position="76"/>
        <end position="106"/>
    </location>
</feature>
<name>A0A4S8VUC4_AURPU</name>
<dbReference type="EMBL" id="QZAN01000031">
    <property type="protein sequence ID" value="THW63116.1"/>
    <property type="molecule type" value="Genomic_DNA"/>
</dbReference>
<evidence type="ECO:0000256" key="1">
    <source>
        <dbReference type="SAM" id="MobiDB-lite"/>
    </source>
</evidence>
<feature type="transmembrane region" description="Helical" evidence="2">
    <location>
        <begin position="607"/>
        <end position="629"/>
    </location>
</feature>
<feature type="transmembrane region" description="Helical" evidence="2">
    <location>
        <begin position="1268"/>
        <end position="1288"/>
    </location>
</feature>
<keyword evidence="2" id="KW-0812">Transmembrane</keyword>
<evidence type="ECO:0000313" key="3">
    <source>
        <dbReference type="EMBL" id="THW63116.1"/>
    </source>
</evidence>
<dbReference type="PANTHER" id="PTHR37544">
    <property type="entry name" value="SPRAY-RELATED"/>
    <property type="match status" value="1"/>
</dbReference>
<feature type="region of interest" description="Disordered" evidence="1">
    <location>
        <begin position="1"/>
        <end position="35"/>
    </location>
</feature>